<evidence type="ECO:0000313" key="3">
    <source>
        <dbReference type="EMBL" id="TVY81086.1"/>
    </source>
</evidence>
<protein>
    <submittedName>
        <fullName evidence="3">Uncharacterized protein</fullName>
    </submittedName>
</protein>
<gene>
    <name evidence="3" type="ORF">LSUE1_G003165</name>
</gene>
<dbReference type="EMBL" id="QGMK01000553">
    <property type="protein sequence ID" value="TVY81086.1"/>
    <property type="molecule type" value="Genomic_DNA"/>
</dbReference>
<evidence type="ECO:0000256" key="2">
    <source>
        <dbReference type="SAM" id="MobiDB-lite"/>
    </source>
</evidence>
<organism evidence="3 4">
    <name type="scientific">Lachnellula suecica</name>
    <dbReference type="NCBI Taxonomy" id="602035"/>
    <lineage>
        <taxon>Eukaryota</taxon>
        <taxon>Fungi</taxon>
        <taxon>Dikarya</taxon>
        <taxon>Ascomycota</taxon>
        <taxon>Pezizomycotina</taxon>
        <taxon>Leotiomycetes</taxon>
        <taxon>Helotiales</taxon>
        <taxon>Lachnaceae</taxon>
        <taxon>Lachnellula</taxon>
    </lineage>
</organism>
<dbReference type="Proteomes" id="UP000469558">
    <property type="component" value="Unassembled WGS sequence"/>
</dbReference>
<feature type="compositionally biased region" description="Acidic residues" evidence="2">
    <location>
        <begin position="107"/>
        <end position="127"/>
    </location>
</feature>
<sequence length="477" mass="54286">MNQPTPGAADAGSMLSESPREDVEIDQSPPAASDVDIIQLENLREDTDMDPSSPDASDPEIMSSENNYSEEVDDEDMDAALENPPPHEETHEYLGRMLTYEFPPPVEYEDDEQRDIFDDGLEDDDSSSSDSDVSTNYEDLDEPEIMARIIKIQAPPESESTEDDKIRDNLSDAWDSRSDSSGEPALSEMETAYANDQGSSDTAVPRSLEATPPLSVSFSQLDEQRHRTLRHPLGTLQSKSDRYRWSLLELEEQKKRIEDEILRTQKSLTEAEQQEQQAQEDFTSSLEASGISQELYDAYEAFCESLNPEFGQRGGFSVTCNTPPQGTCHSYVEYDPEFALFKEYVDIPYESCNFRCEAGRIGEDHFVEFWPIKAPEPLTGSEATWEEQYPELYYLAASAARKGSQAAMQMLTNLPDMKSSFEGGWLFDYQFEEALRTERILSRRWTFRSAHRINLPVTEKEKRQRVGLLIFLPEHNR</sequence>
<feature type="coiled-coil region" evidence="1">
    <location>
        <begin position="240"/>
        <end position="281"/>
    </location>
</feature>
<keyword evidence="1" id="KW-0175">Coiled coil</keyword>
<accession>A0A8T9C6S1</accession>
<evidence type="ECO:0000313" key="4">
    <source>
        <dbReference type="Proteomes" id="UP000469558"/>
    </source>
</evidence>
<feature type="region of interest" description="Disordered" evidence="2">
    <location>
        <begin position="1"/>
        <end position="185"/>
    </location>
</feature>
<reference evidence="3 4" key="1">
    <citation type="submission" date="2018-05" db="EMBL/GenBank/DDBJ databases">
        <title>Genome sequencing and assembly of the regulated plant pathogen Lachnellula willkommii and related sister species for the development of diagnostic species identification markers.</title>
        <authorList>
            <person name="Giroux E."/>
            <person name="Bilodeau G."/>
        </authorList>
    </citation>
    <scope>NUCLEOTIDE SEQUENCE [LARGE SCALE GENOMIC DNA]</scope>
    <source>
        <strain evidence="3 4">CBS 268.59</strain>
    </source>
</reference>
<dbReference type="OrthoDB" id="3564068at2759"/>
<evidence type="ECO:0000256" key="1">
    <source>
        <dbReference type="SAM" id="Coils"/>
    </source>
</evidence>
<feature type="compositionally biased region" description="Basic and acidic residues" evidence="2">
    <location>
        <begin position="85"/>
        <end position="94"/>
    </location>
</feature>
<dbReference type="AlphaFoldDB" id="A0A8T9C6S1"/>
<feature type="compositionally biased region" description="Basic and acidic residues" evidence="2">
    <location>
        <begin position="163"/>
        <end position="180"/>
    </location>
</feature>
<proteinExistence type="predicted"/>
<feature type="compositionally biased region" description="Acidic residues" evidence="2">
    <location>
        <begin position="68"/>
        <end position="79"/>
    </location>
</feature>
<name>A0A8T9C6S1_9HELO</name>
<keyword evidence="4" id="KW-1185">Reference proteome</keyword>
<comment type="caution">
    <text evidence="3">The sequence shown here is derived from an EMBL/GenBank/DDBJ whole genome shotgun (WGS) entry which is preliminary data.</text>
</comment>